<dbReference type="InterPro" id="IPR051532">
    <property type="entry name" value="Ester_Hydrolysis_Enzymes"/>
</dbReference>
<feature type="domain" description="SGNH hydrolase-type esterase" evidence="1">
    <location>
        <begin position="43"/>
        <end position="221"/>
    </location>
</feature>
<dbReference type="InterPro" id="IPR036514">
    <property type="entry name" value="SGNH_hydro_sf"/>
</dbReference>
<evidence type="ECO:0000259" key="1">
    <source>
        <dbReference type="Pfam" id="PF13472"/>
    </source>
</evidence>
<evidence type="ECO:0000313" key="3">
    <source>
        <dbReference type="Proteomes" id="UP000053411"/>
    </source>
</evidence>
<proteinExistence type="predicted"/>
<evidence type="ECO:0000313" key="2">
    <source>
        <dbReference type="EMBL" id="KIX92784.1"/>
    </source>
</evidence>
<name>A0A0D2JQM9_9EURO</name>
<sequence length="240" mass="26610">MCFTELPYAAEARTFVTRAVLTLELLEDSRAQQRKISLRLMPLGGSVTYGQGSTDGNGYRNYLRQLLVLNGCEVDMVGSRKAGSMEDNDNEGWRGYRIDQILAKAEKSASAHMPNIFTVNAGSNDCIQDFEIHGAGGRIHHMLESLWKRCPAATIILSTLLMTAQDSAEQRVLRVNSQLVSLVEKELSGQRKIVLVDMHGADGPQLCDLVDGVHPNDDGYKKMAQIWYQGIQEAIHKGFL</sequence>
<dbReference type="AlphaFoldDB" id="A0A0D2JQM9"/>
<dbReference type="Gene3D" id="3.40.50.1110">
    <property type="entry name" value="SGNH hydrolase"/>
    <property type="match status" value="1"/>
</dbReference>
<dbReference type="EMBL" id="KN848100">
    <property type="protein sequence ID" value="KIX92784.1"/>
    <property type="molecule type" value="Genomic_DNA"/>
</dbReference>
<accession>A0A0D2JQM9</accession>
<dbReference type="SUPFAM" id="SSF52266">
    <property type="entry name" value="SGNH hydrolase"/>
    <property type="match status" value="1"/>
</dbReference>
<protein>
    <recommendedName>
        <fullName evidence="1">SGNH hydrolase-type esterase domain-containing protein</fullName>
    </recommendedName>
</protein>
<dbReference type="GeneID" id="27717193"/>
<dbReference type="Pfam" id="PF13472">
    <property type="entry name" value="Lipase_GDSL_2"/>
    <property type="match status" value="1"/>
</dbReference>
<dbReference type="CDD" id="cd01833">
    <property type="entry name" value="XynB_like"/>
    <property type="match status" value="1"/>
</dbReference>
<dbReference type="Proteomes" id="UP000053411">
    <property type="component" value="Unassembled WGS sequence"/>
</dbReference>
<keyword evidence="3" id="KW-1185">Reference proteome</keyword>
<dbReference type="OrthoDB" id="4161542at2759"/>
<dbReference type="VEuPathDB" id="FungiDB:Z520_11447"/>
<organism evidence="2 3">
    <name type="scientific">Fonsecaea multimorphosa CBS 102226</name>
    <dbReference type="NCBI Taxonomy" id="1442371"/>
    <lineage>
        <taxon>Eukaryota</taxon>
        <taxon>Fungi</taxon>
        <taxon>Dikarya</taxon>
        <taxon>Ascomycota</taxon>
        <taxon>Pezizomycotina</taxon>
        <taxon>Eurotiomycetes</taxon>
        <taxon>Chaetothyriomycetidae</taxon>
        <taxon>Chaetothyriales</taxon>
        <taxon>Herpotrichiellaceae</taxon>
        <taxon>Fonsecaea</taxon>
    </lineage>
</organism>
<dbReference type="PANTHER" id="PTHR30383">
    <property type="entry name" value="THIOESTERASE 1/PROTEASE 1/LYSOPHOSPHOLIPASE L1"/>
    <property type="match status" value="1"/>
</dbReference>
<dbReference type="InterPro" id="IPR013830">
    <property type="entry name" value="SGNH_hydro"/>
</dbReference>
<dbReference type="RefSeq" id="XP_016626907.1">
    <property type="nucleotide sequence ID" value="XM_016781936.1"/>
</dbReference>
<reference evidence="2 3" key="1">
    <citation type="submission" date="2015-01" db="EMBL/GenBank/DDBJ databases">
        <title>The Genome Sequence of Fonsecaea multimorphosa CBS 102226.</title>
        <authorList>
            <consortium name="The Broad Institute Genomics Platform"/>
            <person name="Cuomo C."/>
            <person name="de Hoog S."/>
            <person name="Gorbushina A."/>
            <person name="Stielow B."/>
            <person name="Teixiera M."/>
            <person name="Abouelleil A."/>
            <person name="Chapman S.B."/>
            <person name="Priest M."/>
            <person name="Young S.K."/>
            <person name="Wortman J."/>
            <person name="Nusbaum C."/>
            <person name="Birren B."/>
        </authorList>
    </citation>
    <scope>NUCLEOTIDE SEQUENCE [LARGE SCALE GENOMIC DNA]</scope>
    <source>
        <strain evidence="2 3">CBS 102226</strain>
    </source>
</reference>
<dbReference type="GO" id="GO:0004622">
    <property type="term" value="F:phosphatidylcholine lysophospholipase activity"/>
    <property type="evidence" value="ECO:0007669"/>
    <property type="project" value="TreeGrafter"/>
</dbReference>
<gene>
    <name evidence="2" type="ORF">Z520_11447</name>
</gene>
<dbReference type="PANTHER" id="PTHR30383:SF31">
    <property type="entry name" value="SGNH HYDROLASE-TYPE ESTERASE DOMAIN-CONTAINING PROTEIN-RELATED"/>
    <property type="match status" value="1"/>
</dbReference>